<feature type="domain" description="HTH araC/xylS-type" evidence="6">
    <location>
        <begin position="286"/>
        <end position="387"/>
    </location>
</feature>
<keyword evidence="1" id="KW-0805">Transcription regulation</keyword>
<feature type="transmembrane region" description="Helical" evidence="5">
    <location>
        <begin position="102"/>
        <end position="121"/>
    </location>
</feature>
<dbReference type="SUPFAM" id="SSF46689">
    <property type="entry name" value="Homeodomain-like"/>
    <property type="match status" value="1"/>
</dbReference>
<dbReference type="Proteomes" id="UP001500936">
    <property type="component" value="Unassembled WGS sequence"/>
</dbReference>
<name>A0ABP8KV30_9BACT</name>
<dbReference type="Pfam" id="PF12833">
    <property type="entry name" value="HTH_18"/>
    <property type="match status" value="1"/>
</dbReference>
<feature type="region of interest" description="Disordered" evidence="4">
    <location>
        <begin position="379"/>
        <end position="402"/>
    </location>
</feature>
<protein>
    <recommendedName>
        <fullName evidence="6">HTH araC/xylS-type domain-containing protein</fullName>
    </recommendedName>
</protein>
<dbReference type="PRINTS" id="PR00032">
    <property type="entry name" value="HTHARAC"/>
</dbReference>
<evidence type="ECO:0000256" key="1">
    <source>
        <dbReference type="ARBA" id="ARBA00023015"/>
    </source>
</evidence>
<feature type="transmembrane region" description="Helical" evidence="5">
    <location>
        <begin position="162"/>
        <end position="182"/>
    </location>
</feature>
<feature type="transmembrane region" description="Helical" evidence="5">
    <location>
        <begin position="70"/>
        <end position="90"/>
    </location>
</feature>
<comment type="caution">
    <text evidence="7">The sequence shown here is derived from an EMBL/GenBank/DDBJ whole genome shotgun (WGS) entry which is preliminary data.</text>
</comment>
<gene>
    <name evidence="7" type="ORF">GCM10023187_49540</name>
</gene>
<keyword evidence="5" id="KW-0472">Membrane</keyword>
<feature type="transmembrane region" description="Helical" evidence="5">
    <location>
        <begin position="42"/>
        <end position="64"/>
    </location>
</feature>
<dbReference type="InterPro" id="IPR018062">
    <property type="entry name" value="HTH_AraC-typ_CS"/>
</dbReference>
<dbReference type="SMART" id="SM00342">
    <property type="entry name" value="HTH_ARAC"/>
    <property type="match status" value="1"/>
</dbReference>
<dbReference type="RefSeq" id="WP_345270740.1">
    <property type="nucleotide sequence ID" value="NZ_BAABHB010000015.1"/>
</dbReference>
<proteinExistence type="predicted"/>
<dbReference type="PROSITE" id="PS01124">
    <property type="entry name" value="HTH_ARAC_FAMILY_2"/>
    <property type="match status" value="1"/>
</dbReference>
<reference evidence="8" key="1">
    <citation type="journal article" date="2019" name="Int. J. Syst. Evol. Microbiol.">
        <title>The Global Catalogue of Microorganisms (GCM) 10K type strain sequencing project: providing services to taxonomists for standard genome sequencing and annotation.</title>
        <authorList>
            <consortium name="The Broad Institute Genomics Platform"/>
            <consortium name="The Broad Institute Genome Sequencing Center for Infectious Disease"/>
            <person name="Wu L."/>
            <person name="Ma J."/>
        </authorList>
    </citation>
    <scope>NUCLEOTIDE SEQUENCE [LARGE SCALE GENOMIC DNA]</scope>
    <source>
        <strain evidence="8">JCM 17925</strain>
    </source>
</reference>
<evidence type="ECO:0000256" key="5">
    <source>
        <dbReference type="SAM" id="Phobius"/>
    </source>
</evidence>
<evidence type="ECO:0000256" key="4">
    <source>
        <dbReference type="SAM" id="MobiDB-lite"/>
    </source>
</evidence>
<dbReference type="InterPro" id="IPR009057">
    <property type="entry name" value="Homeodomain-like_sf"/>
</dbReference>
<feature type="transmembrane region" description="Helical" evidence="5">
    <location>
        <begin position="6"/>
        <end position="30"/>
    </location>
</feature>
<dbReference type="InterPro" id="IPR020449">
    <property type="entry name" value="Tscrpt_reg_AraC-type_HTH"/>
</dbReference>
<sequence>MQFQPVHIDLFALIILVGVAQALFLGVFFLTGSRGKLVSNRCLGWFMLGLSAITAEIFLCYTNYMFRLLAFVDFSEPVNFLIGPLFFFFIASKLQQRLPQRWAWHLIPFVIWVFNAVTWLYQPVEFKYNSYLNSYHPELSFIHSEPYLPEDFTRLRDYINELTLLSCLIYAILSLLAIRNAFRRENQTLWSRTPTRLAQLRNLSLLFLLFPLVIVLVKPQFHNDLGDYLIACYATVTIYATSLLVMRGSDFFKEAPQPATAPEPRKKYEKSSLSEEKEEAVMNGLTRLMTSEKPYLEADLSLPKLAQRLNTSSHHLSQLLNDRLNQSFFDLLATYRVQEAQKLLQDPATTNLKIDEIAERVGYNSTSAFHTAFKRITGQTPAQYRQGRSDGSGRGREVNGRG</sequence>
<evidence type="ECO:0000256" key="2">
    <source>
        <dbReference type="ARBA" id="ARBA00023125"/>
    </source>
</evidence>
<feature type="transmembrane region" description="Helical" evidence="5">
    <location>
        <begin position="203"/>
        <end position="222"/>
    </location>
</feature>
<keyword evidence="5" id="KW-1133">Transmembrane helix</keyword>
<keyword evidence="5" id="KW-0812">Transmembrane</keyword>
<feature type="transmembrane region" description="Helical" evidence="5">
    <location>
        <begin position="228"/>
        <end position="246"/>
    </location>
</feature>
<evidence type="ECO:0000256" key="3">
    <source>
        <dbReference type="ARBA" id="ARBA00023163"/>
    </source>
</evidence>
<dbReference type="PANTHER" id="PTHR43280">
    <property type="entry name" value="ARAC-FAMILY TRANSCRIPTIONAL REGULATOR"/>
    <property type="match status" value="1"/>
</dbReference>
<dbReference type="PANTHER" id="PTHR43280:SF29">
    <property type="entry name" value="ARAC-FAMILY TRANSCRIPTIONAL REGULATOR"/>
    <property type="match status" value="1"/>
</dbReference>
<feature type="compositionally biased region" description="Basic and acidic residues" evidence="4">
    <location>
        <begin position="387"/>
        <end position="402"/>
    </location>
</feature>
<accession>A0ABP8KV30</accession>
<dbReference type="PROSITE" id="PS00041">
    <property type="entry name" value="HTH_ARAC_FAMILY_1"/>
    <property type="match status" value="1"/>
</dbReference>
<keyword evidence="8" id="KW-1185">Reference proteome</keyword>
<evidence type="ECO:0000259" key="6">
    <source>
        <dbReference type="PROSITE" id="PS01124"/>
    </source>
</evidence>
<keyword evidence="2" id="KW-0238">DNA-binding</keyword>
<keyword evidence="3" id="KW-0804">Transcription</keyword>
<feature type="region of interest" description="Disordered" evidence="4">
    <location>
        <begin position="255"/>
        <end position="274"/>
    </location>
</feature>
<evidence type="ECO:0000313" key="7">
    <source>
        <dbReference type="EMBL" id="GAA4417287.1"/>
    </source>
</evidence>
<feature type="compositionally biased region" description="Basic and acidic residues" evidence="4">
    <location>
        <begin position="263"/>
        <end position="274"/>
    </location>
</feature>
<dbReference type="InterPro" id="IPR018060">
    <property type="entry name" value="HTH_AraC"/>
</dbReference>
<organism evidence="7 8">
    <name type="scientific">Nibrella viscosa</name>
    <dbReference type="NCBI Taxonomy" id="1084524"/>
    <lineage>
        <taxon>Bacteria</taxon>
        <taxon>Pseudomonadati</taxon>
        <taxon>Bacteroidota</taxon>
        <taxon>Cytophagia</taxon>
        <taxon>Cytophagales</taxon>
        <taxon>Spirosomataceae</taxon>
        <taxon>Nibrella</taxon>
    </lineage>
</organism>
<evidence type="ECO:0000313" key="8">
    <source>
        <dbReference type="Proteomes" id="UP001500936"/>
    </source>
</evidence>
<dbReference type="EMBL" id="BAABHB010000015">
    <property type="protein sequence ID" value="GAA4417287.1"/>
    <property type="molecule type" value="Genomic_DNA"/>
</dbReference>
<dbReference type="Gene3D" id="1.10.10.60">
    <property type="entry name" value="Homeodomain-like"/>
    <property type="match status" value="2"/>
</dbReference>